<name>A0A4Y4F594_9GAMM</name>
<comment type="caution">
    <text evidence="1">The sequence shown here is derived from an EMBL/GenBank/DDBJ whole genome shotgun (WGS) entry which is preliminary data.</text>
</comment>
<organism evidence="1 2">
    <name type="scientific">Halomonas halmophila</name>
    <dbReference type="NCBI Taxonomy" id="252"/>
    <lineage>
        <taxon>Bacteria</taxon>
        <taxon>Pseudomonadati</taxon>
        <taxon>Pseudomonadota</taxon>
        <taxon>Gammaproteobacteria</taxon>
        <taxon>Oceanospirillales</taxon>
        <taxon>Halomonadaceae</taxon>
        <taxon>Halomonas</taxon>
    </lineage>
</organism>
<evidence type="ECO:0000313" key="2">
    <source>
        <dbReference type="Proteomes" id="UP000319812"/>
    </source>
</evidence>
<keyword evidence="2" id="KW-1185">Reference proteome</keyword>
<reference evidence="1 2" key="1">
    <citation type="submission" date="2019-06" db="EMBL/GenBank/DDBJ databases">
        <title>Whole genome shotgun sequence of Halomonas halmophila NBRC 15537.</title>
        <authorList>
            <person name="Hosoyama A."/>
            <person name="Uohara A."/>
            <person name="Ohji S."/>
            <person name="Ichikawa N."/>
        </authorList>
    </citation>
    <scope>NUCLEOTIDE SEQUENCE [LARGE SCALE GENOMIC DNA]</scope>
    <source>
        <strain evidence="1 2">NBRC 15537</strain>
    </source>
</reference>
<gene>
    <name evidence="1" type="ORF">HHA01_19910</name>
</gene>
<dbReference type="RefSeq" id="WP_141320304.1">
    <property type="nucleotide sequence ID" value="NZ_BJOC01000026.1"/>
</dbReference>
<dbReference type="Proteomes" id="UP000319812">
    <property type="component" value="Unassembled WGS sequence"/>
</dbReference>
<evidence type="ECO:0000313" key="1">
    <source>
        <dbReference type="EMBL" id="GED23014.1"/>
    </source>
</evidence>
<dbReference type="OrthoDB" id="6170893at2"/>
<protein>
    <submittedName>
        <fullName evidence="1">Uncharacterized protein</fullName>
    </submittedName>
</protein>
<sequence>MPQSSFYSKVRKGLPAVIAQWLALGQGDRDRLALILAETARVAKLGEPEATPSGATLEAWGAGDRHADIPLWAGRTAVFLLTQMPARPVPQSDEEACAWAYCWLRNRQVESYEAAVDALPAHLHSPLETALKAAWVDQQGLRLV</sequence>
<accession>A0A4Y4F594</accession>
<dbReference type="EMBL" id="BJOC01000026">
    <property type="protein sequence ID" value="GED23014.1"/>
    <property type="molecule type" value="Genomic_DNA"/>
</dbReference>
<proteinExistence type="predicted"/>
<dbReference type="AlphaFoldDB" id="A0A4Y4F594"/>